<accession>A0A2M6USN0</accession>
<name>A0A2M6USN0_9HYPH</name>
<reference evidence="1 2" key="1">
    <citation type="submission" date="2017-06" db="EMBL/GenBank/DDBJ databases">
        <title>Draft genome of Bartonella tribocorum C635.</title>
        <authorList>
            <person name="Hadjadj L."/>
            <person name="Jiyipong T."/>
            <person name="Diene S.M."/>
            <person name="Morand S."/>
            <person name="Rolain J.-M."/>
        </authorList>
    </citation>
    <scope>NUCLEOTIDE SEQUENCE [LARGE SCALE GENOMIC DNA]</scope>
    <source>
        <strain evidence="1 2">C635</strain>
    </source>
</reference>
<proteinExistence type="predicted"/>
<evidence type="ECO:0000313" key="1">
    <source>
        <dbReference type="EMBL" id="PIT69173.1"/>
    </source>
</evidence>
<sequence>MGETLRRKALRIPKCTWARKWDKRGIWVIESLFFFEKGNEECFSQCLFDENIQTIYKGHQE</sequence>
<protein>
    <submittedName>
        <fullName evidence="1">Uncharacterized protein</fullName>
    </submittedName>
</protein>
<comment type="caution">
    <text evidence="1">The sequence shown here is derived from an EMBL/GenBank/DDBJ whole genome shotgun (WGS) entry which is preliminary data.</text>
</comment>
<dbReference type="Proteomes" id="UP000230791">
    <property type="component" value="Unassembled WGS sequence"/>
</dbReference>
<dbReference type="AlphaFoldDB" id="A0A2M6USN0"/>
<dbReference type="EMBL" id="NJPP01000025">
    <property type="protein sequence ID" value="PIT69173.1"/>
    <property type="molecule type" value="Genomic_DNA"/>
</dbReference>
<organism evidence="1 2">
    <name type="scientific">Bartonella tribocorum</name>
    <dbReference type="NCBI Taxonomy" id="85701"/>
    <lineage>
        <taxon>Bacteria</taxon>
        <taxon>Pseudomonadati</taxon>
        <taxon>Pseudomonadota</taxon>
        <taxon>Alphaproteobacteria</taxon>
        <taxon>Hyphomicrobiales</taxon>
        <taxon>Bartonellaceae</taxon>
        <taxon>Bartonella</taxon>
    </lineage>
</organism>
<evidence type="ECO:0000313" key="2">
    <source>
        <dbReference type="Proteomes" id="UP000230791"/>
    </source>
</evidence>
<gene>
    <name evidence="1" type="ORF">CEV08_06775</name>
</gene>